<comment type="caution">
    <text evidence="2">The sequence shown here is derived from an EMBL/GenBank/DDBJ whole genome shotgun (WGS) entry which is preliminary data.</text>
</comment>
<accession>A0A0G1EP41</accession>
<reference evidence="2 3" key="1">
    <citation type="journal article" date="2015" name="Nature">
        <title>rRNA introns, odd ribosomes, and small enigmatic genomes across a large radiation of phyla.</title>
        <authorList>
            <person name="Brown C.T."/>
            <person name="Hug L.A."/>
            <person name="Thomas B.C."/>
            <person name="Sharon I."/>
            <person name="Castelle C.J."/>
            <person name="Singh A."/>
            <person name="Wilkins M.J."/>
            <person name="Williams K.H."/>
            <person name="Banfield J.F."/>
        </authorList>
    </citation>
    <scope>NUCLEOTIDE SEQUENCE [LARGE SCALE GENOMIC DNA]</scope>
</reference>
<dbReference type="EMBL" id="LCFB01000014">
    <property type="protein sequence ID" value="KKS84786.1"/>
    <property type="molecule type" value="Genomic_DNA"/>
</dbReference>
<feature type="non-terminal residue" evidence="2">
    <location>
        <position position="1"/>
    </location>
</feature>
<sequence>VESGQRYANSIINYLNSYYPLKGGLHTNA</sequence>
<evidence type="ECO:0000313" key="3">
    <source>
        <dbReference type="Proteomes" id="UP000034543"/>
    </source>
</evidence>
<protein>
    <submittedName>
        <fullName evidence="2">Uncharacterized protein</fullName>
    </submittedName>
</protein>
<evidence type="ECO:0000313" key="1">
    <source>
        <dbReference type="EMBL" id="KKS84548.1"/>
    </source>
</evidence>
<dbReference type="Proteomes" id="UP000034543">
    <property type="component" value="Unassembled WGS sequence"/>
</dbReference>
<gene>
    <name evidence="2" type="ORF">UV59_C0014G0029</name>
    <name evidence="1" type="ORF">UV59_C0017G0001</name>
</gene>
<dbReference type="AlphaFoldDB" id="A0A0G1EP41"/>
<proteinExistence type="predicted"/>
<organism evidence="2 3">
    <name type="scientific">Candidatus Gottesmanbacteria bacterium GW2011_GWA1_43_11</name>
    <dbReference type="NCBI Taxonomy" id="1618436"/>
    <lineage>
        <taxon>Bacteria</taxon>
        <taxon>Candidatus Gottesmaniibacteriota</taxon>
    </lineage>
</organism>
<evidence type="ECO:0000313" key="2">
    <source>
        <dbReference type="EMBL" id="KKS84786.1"/>
    </source>
</evidence>
<dbReference type="EMBL" id="LCFB01000017">
    <property type="protein sequence ID" value="KKS84548.1"/>
    <property type="molecule type" value="Genomic_DNA"/>
</dbReference>
<name>A0A0G1EP41_9BACT</name>
<dbReference type="STRING" id="1618436.UV59_C0014G0029"/>